<dbReference type="Proteomes" id="UP000569914">
    <property type="component" value="Unassembled WGS sequence"/>
</dbReference>
<name>A0A7Y9ID01_9ACTN</name>
<reference evidence="2 3" key="1">
    <citation type="submission" date="2020-07" db="EMBL/GenBank/DDBJ databases">
        <title>Sequencing the genomes of 1000 actinobacteria strains.</title>
        <authorList>
            <person name="Klenk H.-P."/>
        </authorList>
    </citation>
    <scope>NUCLEOTIDE SEQUENCE [LARGE SCALE GENOMIC DNA]</scope>
    <source>
        <strain evidence="2 3">DSM 22083</strain>
    </source>
</reference>
<evidence type="ECO:0000313" key="3">
    <source>
        <dbReference type="Proteomes" id="UP000569914"/>
    </source>
</evidence>
<dbReference type="PANTHER" id="PTHR43649:SF33">
    <property type="entry name" value="POLYGALACTURONAN_RHAMNOGALACTURONAN-BINDING PROTEIN YTCQ"/>
    <property type="match status" value="1"/>
</dbReference>
<dbReference type="RefSeq" id="WP_179756900.1">
    <property type="nucleotide sequence ID" value="NZ_JACCBU010000001.1"/>
</dbReference>
<dbReference type="PANTHER" id="PTHR43649">
    <property type="entry name" value="ARABINOSE-BINDING PROTEIN-RELATED"/>
    <property type="match status" value="1"/>
</dbReference>
<keyword evidence="3" id="KW-1185">Reference proteome</keyword>
<evidence type="ECO:0000256" key="1">
    <source>
        <dbReference type="ARBA" id="ARBA00022729"/>
    </source>
</evidence>
<dbReference type="AlphaFoldDB" id="A0A7Y9ID01"/>
<comment type="caution">
    <text evidence="2">The sequence shown here is derived from an EMBL/GenBank/DDBJ whole genome shotgun (WGS) entry which is preliminary data.</text>
</comment>
<accession>A0A7Y9ID01</accession>
<protein>
    <recommendedName>
        <fullName evidence="4">ABC-type glycerol-3-phosphate transport system, substrate-binding protein</fullName>
    </recommendedName>
</protein>
<dbReference type="InterPro" id="IPR050490">
    <property type="entry name" value="Bact_solute-bd_prot1"/>
</dbReference>
<keyword evidence="1" id="KW-0732">Signal</keyword>
<organism evidence="2 3">
    <name type="scientific">Microlunatus parietis</name>
    <dbReference type="NCBI Taxonomy" id="682979"/>
    <lineage>
        <taxon>Bacteria</taxon>
        <taxon>Bacillati</taxon>
        <taxon>Actinomycetota</taxon>
        <taxon>Actinomycetes</taxon>
        <taxon>Propionibacteriales</taxon>
        <taxon>Propionibacteriaceae</taxon>
        <taxon>Microlunatus</taxon>
    </lineage>
</organism>
<evidence type="ECO:0008006" key="4">
    <source>
        <dbReference type="Google" id="ProtNLM"/>
    </source>
</evidence>
<proteinExistence type="predicted"/>
<evidence type="ECO:0000313" key="2">
    <source>
        <dbReference type="EMBL" id="NYE74529.1"/>
    </source>
</evidence>
<gene>
    <name evidence="2" type="ORF">BKA15_005858</name>
</gene>
<sequence>MALGSATLAAGGVVTSCTRRGADEAPDPGQKVDVTLKTAAWPYAAMPSESAAADDPVLGAYREVLQTWLSDNPGVKLSAIEFEVWDQQALTTAVTGGTAPSFFPGNVLGGWNDTVTKSAFLQGLSADVTDVLDRYQLNDKIAPYARPIWDSWKVDGRYYAAPQGYGAGNGIYFRRDLINELGLREPEAGWTWSDLTELANGLTKGNRRGLAAQSYFLGVWLGSEGWSLLPHIPAPDTSWNWAYDYRAQADVWKTIIDQYRDMALNVKSIQSDIGWADGDVTAAFAQERAAMMPNNQFFMLGDPDTDNTPANLAKKLDKPLDDVVGWIQYPVGRYGNRAGTQPFMTVLGFDPDLDDIALDKAVSLHTYLAFGDGFVKQKQAIYEATEDLQKVWSDPTPLAGNVEIPGVPGSVAEAWGQRYADNVAAAAALPLIPNQSNFLPVEENPGPSSTAVQDATSAWMYEKGSVDVDAGLAKLTDTMNKQAGGFTSSASDDDFIAGARTYFEAVDAFWAEHAPDYSANVVRPWYERTVLPALGG</sequence>
<dbReference type="EMBL" id="JACCBU010000001">
    <property type="protein sequence ID" value="NYE74529.1"/>
    <property type="molecule type" value="Genomic_DNA"/>
</dbReference>
<dbReference type="Gene3D" id="3.40.190.10">
    <property type="entry name" value="Periplasmic binding protein-like II"/>
    <property type="match status" value="1"/>
</dbReference>
<dbReference type="SUPFAM" id="SSF53850">
    <property type="entry name" value="Periplasmic binding protein-like II"/>
    <property type="match status" value="1"/>
</dbReference>